<dbReference type="EMBL" id="LXQA010735022">
    <property type="protein sequence ID" value="MCI68349.1"/>
    <property type="molecule type" value="Genomic_DNA"/>
</dbReference>
<accession>A0A392U4J7</accession>
<evidence type="ECO:0000313" key="2">
    <source>
        <dbReference type="Proteomes" id="UP000265520"/>
    </source>
</evidence>
<dbReference type="AlphaFoldDB" id="A0A392U4J7"/>
<reference evidence="1 2" key="1">
    <citation type="journal article" date="2018" name="Front. Plant Sci.">
        <title>Red Clover (Trifolium pratense) and Zigzag Clover (T. medium) - A Picture of Genomic Similarities and Differences.</title>
        <authorList>
            <person name="Dluhosova J."/>
            <person name="Istvanek J."/>
            <person name="Nedelnik J."/>
            <person name="Repkova J."/>
        </authorList>
    </citation>
    <scope>NUCLEOTIDE SEQUENCE [LARGE SCALE GENOMIC DNA]</scope>
    <source>
        <strain evidence="2">cv. 10/8</strain>
        <tissue evidence="1">Leaf</tissue>
    </source>
</reference>
<dbReference type="Proteomes" id="UP000265520">
    <property type="component" value="Unassembled WGS sequence"/>
</dbReference>
<name>A0A392U4J7_9FABA</name>
<evidence type="ECO:0000313" key="1">
    <source>
        <dbReference type="EMBL" id="MCI68349.1"/>
    </source>
</evidence>
<organism evidence="1 2">
    <name type="scientific">Trifolium medium</name>
    <dbReference type="NCBI Taxonomy" id="97028"/>
    <lineage>
        <taxon>Eukaryota</taxon>
        <taxon>Viridiplantae</taxon>
        <taxon>Streptophyta</taxon>
        <taxon>Embryophyta</taxon>
        <taxon>Tracheophyta</taxon>
        <taxon>Spermatophyta</taxon>
        <taxon>Magnoliopsida</taxon>
        <taxon>eudicotyledons</taxon>
        <taxon>Gunneridae</taxon>
        <taxon>Pentapetalae</taxon>
        <taxon>rosids</taxon>
        <taxon>fabids</taxon>
        <taxon>Fabales</taxon>
        <taxon>Fabaceae</taxon>
        <taxon>Papilionoideae</taxon>
        <taxon>50 kb inversion clade</taxon>
        <taxon>NPAAA clade</taxon>
        <taxon>Hologalegina</taxon>
        <taxon>IRL clade</taxon>
        <taxon>Trifolieae</taxon>
        <taxon>Trifolium</taxon>
    </lineage>
</organism>
<sequence length="46" mass="5270">MKLTNEQLQLYNGTLVRLSGEQVEVMGHITLFTTFKKNENTKTVTI</sequence>
<proteinExistence type="predicted"/>
<keyword evidence="2" id="KW-1185">Reference proteome</keyword>
<feature type="non-terminal residue" evidence="1">
    <location>
        <position position="46"/>
    </location>
</feature>
<protein>
    <submittedName>
        <fullName evidence="1">Uncharacterized protein</fullName>
    </submittedName>
</protein>
<comment type="caution">
    <text evidence="1">The sequence shown here is derived from an EMBL/GenBank/DDBJ whole genome shotgun (WGS) entry which is preliminary data.</text>
</comment>